<sequence>MKIALIGAGPRNLMALERLVCWGISTNYSANVEISLFDPFGIGGRVWNPDQNHELKMNSLAEKITLFTDQSIEMAGPVHEGPSLLDWALANGRSFIEEHQYHHQKLLLNELANLNKHSYSSRALFGIYQQWFYEQIINHLPDNFSVTLRPEWVTNVKKDAQQYTVITQDAAYNVDVVSAALGEGNNPLSKEERQLQDFAAAHQLKYVPIAYPAEMDVDDVAASDHVIIRGLGLSFIDYLAELTERRGGTFHRDEHGNLTYTRSGDEPTIYASSRRGLPYHARGLDQKAVGETFPRYFLSDQYVDDLVRQHQVISGEEFINRIQWDVELTYYVTLAQNSYPEIDLTAFEADLAASTKGFKKILDNYGIAAKDRLNWEEWKNPIPKDVNDAASFTQFIKTYLQQDVDLANEGNLTAPFTSAIEKLRELRTNIRKVVTYRLISADDYVEQVLKHFNSLNSFLAVGPPAFRIEQILALIKSGILTLIGPDMRVETSDDQFMTYSNRLADHQQYFGNVLIEGRLPQPNAANNTNPLVNNLLQQGLARIFTLQLRDGSSYQTGALDVTDDTAELIDQNGNVVPHFFVWGLPTEKRHWLTNGAPIPGVNDVRLRIADRIAAQIFAK</sequence>
<organism evidence="2 3">
    <name type="scientific">Pediococcus acidilactici</name>
    <dbReference type="NCBI Taxonomy" id="1254"/>
    <lineage>
        <taxon>Bacteria</taxon>
        <taxon>Bacillati</taxon>
        <taxon>Bacillota</taxon>
        <taxon>Bacilli</taxon>
        <taxon>Lactobacillales</taxon>
        <taxon>Lactobacillaceae</taxon>
        <taxon>Pediococcus</taxon>
        <taxon>Pediococcus acidilactici group</taxon>
    </lineage>
</organism>
<dbReference type="InterPro" id="IPR036188">
    <property type="entry name" value="FAD/NAD-bd_sf"/>
</dbReference>
<proteinExistence type="predicted"/>
<dbReference type="PANTHER" id="PTHR40254">
    <property type="entry name" value="BLR0577 PROTEIN"/>
    <property type="match status" value="1"/>
</dbReference>
<feature type="domain" description="FAD-dependent urate hydroxylase HpyO/Asp monooxygenase CreE-like FAD/NAD(P)-binding" evidence="1">
    <location>
        <begin position="4"/>
        <end position="183"/>
    </location>
</feature>
<dbReference type="PANTHER" id="PTHR40254:SF1">
    <property type="entry name" value="BLR0577 PROTEIN"/>
    <property type="match status" value="1"/>
</dbReference>
<protein>
    <submittedName>
        <fullName evidence="2">FAD/NAD(P)-binding protein</fullName>
    </submittedName>
</protein>
<name>A0AAW8YGN4_PEDAC</name>
<accession>A0AAW8YGN4</accession>
<dbReference type="InterPro" id="IPR038732">
    <property type="entry name" value="HpyO/CreE_NAD-binding"/>
</dbReference>
<reference evidence="2" key="2">
    <citation type="submission" date="2023-10" db="EMBL/GenBank/DDBJ databases">
        <authorList>
            <person name="Khurajog B."/>
        </authorList>
    </citation>
    <scope>NUCLEOTIDE SEQUENCE</scope>
    <source>
        <strain evidence="2">BF9</strain>
    </source>
</reference>
<dbReference type="InterPro" id="IPR052189">
    <property type="entry name" value="L-asp_N-monooxygenase_NS-form"/>
</dbReference>
<dbReference type="RefSeq" id="WP_008841754.1">
    <property type="nucleotide sequence ID" value="NZ_CAKMBA010000003.1"/>
</dbReference>
<evidence type="ECO:0000313" key="2">
    <source>
        <dbReference type="EMBL" id="MDV2620706.1"/>
    </source>
</evidence>
<evidence type="ECO:0000313" key="3">
    <source>
        <dbReference type="Proteomes" id="UP001280897"/>
    </source>
</evidence>
<dbReference type="AlphaFoldDB" id="A0AAW8YGN4"/>
<dbReference type="Proteomes" id="UP001280897">
    <property type="component" value="Unassembled WGS sequence"/>
</dbReference>
<dbReference type="GeneID" id="57366591"/>
<dbReference type="Pfam" id="PF13454">
    <property type="entry name" value="NAD_binding_9"/>
    <property type="match status" value="1"/>
</dbReference>
<dbReference type="EMBL" id="JAWJAV010000002">
    <property type="protein sequence ID" value="MDV2620706.1"/>
    <property type="molecule type" value="Genomic_DNA"/>
</dbReference>
<gene>
    <name evidence="2" type="ORF">R0G89_03040</name>
</gene>
<dbReference type="SUPFAM" id="SSF51905">
    <property type="entry name" value="FAD/NAD(P)-binding domain"/>
    <property type="match status" value="1"/>
</dbReference>
<evidence type="ECO:0000259" key="1">
    <source>
        <dbReference type="Pfam" id="PF13454"/>
    </source>
</evidence>
<comment type="caution">
    <text evidence="2">The sequence shown here is derived from an EMBL/GenBank/DDBJ whole genome shotgun (WGS) entry which is preliminary data.</text>
</comment>
<reference evidence="2" key="1">
    <citation type="journal article" date="2023" name="PeerJ">
        <title>Selection and evaluation of lactic acid bacteria from chicken feces in Thailand as potential probiotics.</title>
        <authorList>
            <person name="Khurajog B."/>
            <person name="Disastra Y."/>
            <person name="Lawwyne L.D."/>
            <person name="Sirichokchatchawan W."/>
            <person name="Niyomtham W."/>
            <person name="Yindee J."/>
            <person name="Hampson D.J."/>
            <person name="Prapasarakul N."/>
        </authorList>
    </citation>
    <scope>NUCLEOTIDE SEQUENCE</scope>
    <source>
        <strain evidence="2">BF9</strain>
    </source>
</reference>